<keyword evidence="11" id="KW-0406">Ion transport</keyword>
<feature type="transmembrane region" description="Helical" evidence="16">
    <location>
        <begin position="1348"/>
        <end position="1381"/>
    </location>
</feature>
<dbReference type="InterPro" id="IPR002077">
    <property type="entry name" value="VDCCAlpha1"/>
</dbReference>
<feature type="transmembrane region" description="Helical" evidence="16">
    <location>
        <begin position="915"/>
        <end position="933"/>
    </location>
</feature>
<feature type="transmembrane region" description="Helical" evidence="16">
    <location>
        <begin position="953"/>
        <end position="973"/>
    </location>
</feature>
<feature type="transmembrane region" description="Helical" evidence="16">
    <location>
        <begin position="1455"/>
        <end position="1477"/>
    </location>
</feature>
<keyword evidence="12 16" id="KW-0472">Membrane</keyword>
<dbReference type="PANTHER" id="PTHR45628">
    <property type="entry name" value="VOLTAGE-DEPENDENT CALCIUM CHANNEL TYPE A SUBUNIT ALPHA-1"/>
    <property type="match status" value="1"/>
</dbReference>
<evidence type="ECO:0000256" key="15">
    <source>
        <dbReference type="RuleBase" id="RU003808"/>
    </source>
</evidence>
<dbReference type="Proteomes" id="UP001652625">
    <property type="component" value="Chromosome 02"/>
</dbReference>
<dbReference type="Gene3D" id="1.10.287.70">
    <property type="match status" value="4"/>
</dbReference>
<feature type="transmembrane region" description="Helical" evidence="16">
    <location>
        <begin position="609"/>
        <end position="629"/>
    </location>
</feature>
<dbReference type="InterPro" id="IPR050599">
    <property type="entry name" value="VDCC_alpha-1_subunit"/>
</dbReference>
<keyword evidence="13" id="KW-0325">Glycoprotein</keyword>
<dbReference type="InterPro" id="IPR031649">
    <property type="entry name" value="GPHH_dom"/>
</dbReference>
<feature type="transmembrane region" description="Helical" evidence="16">
    <location>
        <begin position="985"/>
        <end position="1004"/>
    </location>
</feature>
<sequence>MIAEKFNSFESGINDSEVIKKNIAVISTTKDRNQKNFKPMLEQNHGKKSKLHENKRLKQIDARVKHNVFLVSKWLNSPQEQTKCADCSLFIFGPKNKFRLLAIKITEAKLYEYFILLTIIITCVIMALDVPMPYKSKSKMNKFSDEAEYFFLVIFGSEAFLKIIAKGFVMHPNSYLRSLWNVIDFFVVLISLLNLVQNHMKKNVVHSLDVRSVRAVRVLRPLKLITIIPSVHIIMTSIMKAVVPLLKVSYLFSFMIAIYAIIGLQFMVNRFKYSCKNGLTKKFTDQLCDGRINGSNKYFVSGVKCATDESCVISNLEINNGIKTFDNIFFAVLTVFQCVTTDGWSEIMYKTFYTMDKKGYLWSTYYVSLVMLGTFIVLNLVLGVLNGEFSKERSKVEHRSEFIKLREKIKLDQSFEFYFNWILKGEELVIAEVKSFNYKFNALNYFAEIIGEDCSRGLFKIHKDKTSKLHFILLYIKSLQLKARKLVKHKIFFWFVLSIVFLNTIFMATYRLGQPHWQDDLKVHFERLLGSIFIVELLLKVFAFTLKGYCRSSFNIFEFVVVFLSFIEIVSNWSIGLTALRCFILLRVLKVTKYWSRFRHIVESFKSAVNSLFSLFFLLLLFIFINALLGMHLFSGRFESLQGPNFNGPTNSILAVFQVISGEDWSSIMYSGMKVYENKWMFYFVCVYFLFLVLFGNYILLNIFLAIVVDNLAKAEILTDDEVQDNIIRIETKRRIVQFYNNGISASCLEKSYSDVQLKSIETKDNLYYENQEISDIVEISDKRKEGSEIINKNLKSDFNPENIIQVNNLELKFNKDVEMSKDVAANVLPKITNTNCNEFNNEKNLFSTKSSLNFADDFELNIAKQGFFKTFKNSIVNKKDSIHSFILFSDSSLFIFSSTNRFRVLCRAIVRSKYFDLVMIAIISVRSLVLVIEDPINLYSYPNKISGICDYVFTAIFGIEIFLKIVDTGFVLRKGSFLRDSWNRLDAFVFFISLLSIILSRILQEGNIALKVVRIFRVLRPLKFVQYVKKLKIIFLCMIYSFKVIGFVLIIAFLMLFIFACVGVQLFKGKFYYCTDEIIKNEDECKGLYFKYDTNSYKDTEMFPEVKRRKWKNEKFHFDNVLDALVTLFVCSTEDNWPTKMYKAMNIPNEKKGHLVMNYSYAGIYFIVFMVIFTFFIINIFVALIILTFQKQGEIEIQAGLDQNQHACLEYVLNSKPCKSFMPINKSSVSFRMWHFVKSHHFDNFMVSITLMNMLLLMLRFKGMTINYGDWLIKVNGGFTSLYLIEALLKIIAYRLTYFKDFWNLFDIAVILGGFLDIIFTFTQLLDPTMFRLFRVARLLKLFKRQTGVEVILWTLLKSLINLAYVIVLILITTYVYAIMGMQLFGNIKLEKTKQLNEMNNFCNIFKTILLLFRCSSGDNWSEIMSECYDNAKCNETYLLYTNVPCGNTTLARIYFISYMFLSRFFLLNLFVAVIMDNFEYLTRDNSIMCLRDLKEFVSCWSKFDPQATGYITNNKLYELMRLTSPPIGFGTKCPKAVCFKRMMQMNIPLNADGNVSFHTVLMTLVRFGLKIHLNKNDVEFKSVINSLWPDIALKSLDKFFPDLTVDKNQLTVRKVFSIKLIFMSFQKKKH</sequence>
<dbReference type="Gene3D" id="1.10.238.10">
    <property type="entry name" value="EF-hand"/>
    <property type="match status" value="1"/>
</dbReference>
<dbReference type="PRINTS" id="PR00167">
    <property type="entry name" value="CACHANNEL"/>
</dbReference>
<evidence type="ECO:0000256" key="12">
    <source>
        <dbReference type="ARBA" id="ARBA00023136"/>
    </source>
</evidence>
<dbReference type="SUPFAM" id="SSF81324">
    <property type="entry name" value="Voltage-gated potassium channels"/>
    <property type="match status" value="4"/>
</dbReference>
<keyword evidence="4 15" id="KW-0107">Calcium channel</keyword>
<keyword evidence="14" id="KW-0407">Ion channel</keyword>
<evidence type="ECO:0000259" key="18">
    <source>
        <dbReference type="Pfam" id="PF08763"/>
    </source>
</evidence>
<comment type="subcellular location">
    <subcellularLocation>
        <location evidence="1 15">Membrane</location>
        <topology evidence="1 15">Multi-pass membrane protein</topology>
    </subcellularLocation>
</comment>
<reference evidence="20" key="1">
    <citation type="submission" date="2025-05" db="UniProtKB">
        <authorList>
            <consortium name="RefSeq"/>
        </authorList>
    </citation>
    <scope>NUCLEOTIDE SEQUENCE [LARGE SCALE GENOMIC DNA]</scope>
</reference>
<evidence type="ECO:0000256" key="2">
    <source>
        <dbReference type="ARBA" id="ARBA00022448"/>
    </source>
</evidence>
<reference evidence="21" key="2">
    <citation type="submission" date="2025-08" db="UniProtKB">
        <authorList>
            <consortium name="RefSeq"/>
        </authorList>
    </citation>
    <scope>IDENTIFICATION</scope>
</reference>
<keyword evidence="3 15" id="KW-0109">Calcium transport</keyword>
<gene>
    <name evidence="21" type="primary">LOC136077124</name>
</gene>
<comment type="similarity">
    <text evidence="15">Belongs to the calcium channel alpha-1 subunit (TC 1.A.1.11) family.</text>
</comment>
<keyword evidence="9 15" id="KW-0851">Voltage-gated channel</keyword>
<feature type="transmembrane region" description="Helical" evidence="16">
    <location>
        <begin position="1034"/>
        <end position="1063"/>
    </location>
</feature>
<evidence type="ECO:0000313" key="21">
    <source>
        <dbReference type="RefSeq" id="XP_065647836.1"/>
    </source>
</evidence>
<evidence type="ECO:0000256" key="11">
    <source>
        <dbReference type="ARBA" id="ARBA00023065"/>
    </source>
</evidence>
<feature type="transmembrane region" description="Helical" evidence="16">
    <location>
        <begin position="175"/>
        <end position="196"/>
    </location>
</feature>
<feature type="transmembrane region" description="Helical" evidence="16">
    <location>
        <begin position="1162"/>
        <end position="1188"/>
    </location>
</feature>
<evidence type="ECO:0000256" key="16">
    <source>
        <dbReference type="SAM" id="Phobius"/>
    </source>
</evidence>
<evidence type="ECO:0000256" key="5">
    <source>
        <dbReference type="ARBA" id="ARBA00022692"/>
    </source>
</evidence>
<feature type="transmembrane region" description="Helical" evidence="16">
    <location>
        <begin position="249"/>
        <end position="268"/>
    </location>
</feature>
<feature type="transmembrane region" description="Helical" evidence="16">
    <location>
        <begin position="491"/>
        <end position="508"/>
    </location>
</feature>
<feature type="transmembrane region" description="Helical" evidence="16">
    <location>
        <begin position="328"/>
        <end position="345"/>
    </location>
</feature>
<evidence type="ECO:0000256" key="1">
    <source>
        <dbReference type="ARBA" id="ARBA00004141"/>
    </source>
</evidence>
<evidence type="ECO:0000313" key="20">
    <source>
        <dbReference type="Proteomes" id="UP001652625"/>
    </source>
</evidence>
<keyword evidence="7" id="KW-0677">Repeat</keyword>
<dbReference type="Pfam" id="PF16905">
    <property type="entry name" value="GPHH"/>
    <property type="match status" value="1"/>
</dbReference>
<organism evidence="20 21">
    <name type="scientific">Hydra vulgaris</name>
    <name type="common">Hydra</name>
    <name type="synonym">Hydra attenuata</name>
    <dbReference type="NCBI Taxonomy" id="6087"/>
    <lineage>
        <taxon>Eukaryota</taxon>
        <taxon>Metazoa</taxon>
        <taxon>Cnidaria</taxon>
        <taxon>Hydrozoa</taxon>
        <taxon>Hydroidolina</taxon>
        <taxon>Anthoathecata</taxon>
        <taxon>Aplanulata</taxon>
        <taxon>Hydridae</taxon>
        <taxon>Hydra</taxon>
    </lineage>
</organism>
<feature type="transmembrane region" description="Helical" evidence="16">
    <location>
        <begin position="528"/>
        <end position="549"/>
    </location>
</feature>
<feature type="transmembrane region" description="Helical" evidence="16">
    <location>
        <begin position="1306"/>
        <end position="1327"/>
    </location>
</feature>
<keyword evidence="5 16" id="KW-0812">Transmembrane</keyword>
<feature type="transmembrane region" description="Helical" evidence="16">
    <location>
        <begin position="110"/>
        <end position="128"/>
    </location>
</feature>
<evidence type="ECO:0000256" key="8">
    <source>
        <dbReference type="ARBA" id="ARBA00022837"/>
    </source>
</evidence>
<dbReference type="Gene3D" id="1.20.120.350">
    <property type="entry name" value="Voltage-gated potassium channels. Chain C"/>
    <property type="match status" value="4"/>
</dbReference>
<evidence type="ECO:0000256" key="9">
    <source>
        <dbReference type="ARBA" id="ARBA00022882"/>
    </source>
</evidence>
<evidence type="ECO:0000259" key="19">
    <source>
        <dbReference type="Pfam" id="PF16905"/>
    </source>
</evidence>
<dbReference type="RefSeq" id="XP_065647836.1">
    <property type="nucleotide sequence ID" value="XM_065791764.1"/>
</dbReference>
<evidence type="ECO:0000256" key="3">
    <source>
        <dbReference type="ARBA" id="ARBA00022568"/>
    </source>
</evidence>
<evidence type="ECO:0000256" key="13">
    <source>
        <dbReference type="ARBA" id="ARBA00023180"/>
    </source>
</evidence>
<evidence type="ECO:0000256" key="6">
    <source>
        <dbReference type="ARBA" id="ARBA00022723"/>
    </source>
</evidence>
<feature type="domain" description="Ion transport" evidence="17">
    <location>
        <begin position="489"/>
        <end position="715"/>
    </location>
</feature>
<keyword evidence="10 16" id="KW-1133">Transmembrane helix</keyword>
<feature type="domain" description="Voltage-dependent L-type calcium channel IQ-associated" evidence="19">
    <location>
        <begin position="1497"/>
        <end position="1550"/>
    </location>
</feature>
<evidence type="ECO:0000259" key="17">
    <source>
        <dbReference type="Pfam" id="PF00520"/>
    </source>
</evidence>
<feature type="transmembrane region" description="Helical" evidence="16">
    <location>
        <begin position="1242"/>
        <end position="1260"/>
    </location>
</feature>
<dbReference type="Pfam" id="PF08763">
    <property type="entry name" value="Ca_chan_IQ"/>
    <property type="match status" value="1"/>
</dbReference>
<dbReference type="InterPro" id="IPR014873">
    <property type="entry name" value="VDCC_a1su_IQ"/>
</dbReference>
<dbReference type="GeneID" id="136077124"/>
<feature type="transmembrane region" description="Helical" evidence="16">
    <location>
        <begin position="680"/>
        <end position="709"/>
    </location>
</feature>
<feature type="domain" description="Voltage-dependent calcium channel alpha-1 subunit IQ" evidence="18">
    <location>
        <begin position="1561"/>
        <end position="1631"/>
    </location>
</feature>
<dbReference type="Gene3D" id="6.10.250.2500">
    <property type="match status" value="1"/>
</dbReference>
<feature type="transmembrane region" description="Helical" evidence="16">
    <location>
        <begin position="365"/>
        <end position="385"/>
    </location>
</feature>
<keyword evidence="2" id="KW-0813">Transport</keyword>
<dbReference type="Pfam" id="PF00520">
    <property type="entry name" value="Ion_trans"/>
    <property type="match status" value="4"/>
</dbReference>
<feature type="transmembrane region" description="Helical" evidence="16">
    <location>
        <begin position="556"/>
        <end position="589"/>
    </location>
</feature>
<accession>A0ABM4BFU0</accession>
<name>A0ABM4BFU0_HYDVU</name>
<feature type="transmembrane region" description="Helical" evidence="16">
    <location>
        <begin position="224"/>
        <end position="243"/>
    </location>
</feature>
<evidence type="ECO:0000256" key="4">
    <source>
        <dbReference type="ARBA" id="ARBA00022673"/>
    </source>
</evidence>
<keyword evidence="20" id="KW-1185">Reference proteome</keyword>
<evidence type="ECO:0000256" key="14">
    <source>
        <dbReference type="ARBA" id="ARBA00023303"/>
    </source>
</evidence>
<dbReference type="InterPro" id="IPR005821">
    <property type="entry name" value="Ion_trans_dom"/>
</dbReference>
<keyword evidence="6" id="KW-0479">Metal-binding</keyword>
<protein>
    <submittedName>
        <fullName evidence="21">Voltage-dependent R-type calcium channel subunit alpha-1E-like isoform X1</fullName>
    </submittedName>
</protein>
<dbReference type="PANTHER" id="PTHR45628:SF7">
    <property type="entry name" value="VOLTAGE-DEPENDENT CALCIUM CHANNEL TYPE A SUBUNIT ALPHA-1"/>
    <property type="match status" value="1"/>
</dbReference>
<feature type="domain" description="Ion transport" evidence="17">
    <location>
        <begin position="1242"/>
        <end position="1486"/>
    </location>
</feature>
<feature type="domain" description="Ion transport" evidence="17">
    <location>
        <begin position="109"/>
        <end position="395"/>
    </location>
</feature>
<evidence type="ECO:0000256" key="7">
    <source>
        <dbReference type="ARBA" id="ARBA00022737"/>
    </source>
</evidence>
<proteinExistence type="inferred from homology"/>
<dbReference type="InterPro" id="IPR027359">
    <property type="entry name" value="Volt_channel_dom_sf"/>
</dbReference>
<feature type="domain" description="Ion transport" evidence="17">
    <location>
        <begin position="913"/>
        <end position="1194"/>
    </location>
</feature>
<evidence type="ECO:0000256" key="10">
    <source>
        <dbReference type="ARBA" id="ARBA00022989"/>
    </source>
</evidence>
<keyword evidence="8 15" id="KW-0106">Calcium</keyword>